<dbReference type="GO" id="GO:0045004">
    <property type="term" value="P:DNA replication proofreading"/>
    <property type="evidence" value="ECO:0007669"/>
    <property type="project" value="TreeGrafter"/>
</dbReference>
<dbReference type="OrthoDB" id="9803913at2"/>
<dbReference type="CDD" id="cd06127">
    <property type="entry name" value="DEDDh"/>
    <property type="match status" value="1"/>
</dbReference>
<dbReference type="InterPro" id="IPR036397">
    <property type="entry name" value="RNaseH_sf"/>
</dbReference>
<accession>A0A1I3SSV2</accession>
<dbReference type="PANTHER" id="PTHR30231:SF37">
    <property type="entry name" value="EXODEOXYRIBONUCLEASE 10"/>
    <property type="match status" value="1"/>
</dbReference>
<dbReference type="PANTHER" id="PTHR30231">
    <property type="entry name" value="DNA POLYMERASE III SUBUNIT EPSILON"/>
    <property type="match status" value="1"/>
</dbReference>
<dbReference type="InterPro" id="IPR012337">
    <property type="entry name" value="RNaseH-like_sf"/>
</dbReference>
<dbReference type="Gene3D" id="3.30.420.10">
    <property type="entry name" value="Ribonuclease H-like superfamily/Ribonuclease H"/>
    <property type="match status" value="1"/>
</dbReference>
<dbReference type="Gene3D" id="3.40.1440.10">
    <property type="entry name" value="GIY-YIG endonuclease"/>
    <property type="match status" value="1"/>
</dbReference>
<dbReference type="SUPFAM" id="SSF82771">
    <property type="entry name" value="GIY-YIG endonuclease"/>
    <property type="match status" value="1"/>
</dbReference>
<dbReference type="GO" id="GO:0003677">
    <property type="term" value="F:DNA binding"/>
    <property type="evidence" value="ECO:0007669"/>
    <property type="project" value="InterPro"/>
</dbReference>
<dbReference type="GO" id="GO:0006289">
    <property type="term" value="P:nucleotide-excision repair"/>
    <property type="evidence" value="ECO:0007669"/>
    <property type="project" value="InterPro"/>
</dbReference>
<comment type="subunit">
    <text evidence="2">DNA polymerase III contains a core (composed of alpha, epsilon and theta chains) that associates with a tau subunit. This core dimerizes to form the POLIII' complex. PolIII' associates with the gamma complex (composed of gamma, delta, delta', psi and chi chains) and with the beta chain to form the complete DNA polymerase III complex.</text>
</comment>
<dbReference type="CDD" id="cd10434">
    <property type="entry name" value="GIY-YIG_UvrC_Cho"/>
    <property type="match status" value="1"/>
</dbReference>
<dbReference type="RefSeq" id="WP_090630272.1">
    <property type="nucleotide sequence ID" value="NZ_FOQO01000011.1"/>
</dbReference>
<dbReference type="GO" id="GO:0003887">
    <property type="term" value="F:DNA-directed DNA polymerase activity"/>
    <property type="evidence" value="ECO:0007669"/>
    <property type="project" value="InterPro"/>
</dbReference>
<dbReference type="PROSITE" id="PS50164">
    <property type="entry name" value="GIY_YIG"/>
    <property type="match status" value="1"/>
</dbReference>
<sequence>MGQHSEITLYAIVDIETTGGYAAGSSITEVAIRIHDGKKVVERFESLVNPQCSIPLYIQAMTGITPDMVAHSPTFSELAPRIFDLLDECVFVAHNVNFDYSFLKYHLELAGFSLTSPKLCTVRLSRKIRPGLLSYSLGRLCDALGIPISNRHRAGGDAEATAILFGKLMEWDTNGSLAEMLKKKSKHQQLPPNLPKDQFDALPENTGVYYFRDLGGKIIYVGKANNIRGRVAQHFSGHNPNPQRQHFLRHIHSVTYERCGTELMALLLEAAEIKRHWPAYNRSLKRFEPKYALYTYEDHAGYLRLAIGKHSRNHQHTHLFHNQLDAVNLLLRLIEQFNLHPQYCTFGGPKQLIEKPMVDTPDIHNQRVQQALDYLANELPTFAIFDSGRDETEVSCIWVENGKLHGMGHISQFADIRAPEEVKEMLTPYISNRYMMQLIVNYAHKHPSKVWRPGGNLPKLYGYK</sequence>
<evidence type="ECO:0000256" key="1">
    <source>
        <dbReference type="ARBA" id="ARBA00025483"/>
    </source>
</evidence>
<evidence type="ECO:0000313" key="5">
    <source>
        <dbReference type="Proteomes" id="UP000198670"/>
    </source>
</evidence>
<dbReference type="SMART" id="SM00479">
    <property type="entry name" value="EXOIII"/>
    <property type="match status" value="1"/>
</dbReference>
<proteinExistence type="predicted"/>
<dbReference type="Pfam" id="PF00929">
    <property type="entry name" value="RNase_T"/>
    <property type="match status" value="1"/>
</dbReference>
<keyword evidence="5" id="KW-1185">Reference proteome</keyword>
<dbReference type="InterPro" id="IPR006054">
    <property type="entry name" value="DnaQ"/>
</dbReference>
<name>A0A1I3SSV2_9SPHI</name>
<dbReference type="FunFam" id="3.30.420.10:FF:000045">
    <property type="entry name" value="3'-5' exonuclease DinG"/>
    <property type="match status" value="1"/>
</dbReference>
<dbReference type="Pfam" id="PF01541">
    <property type="entry name" value="GIY-YIG"/>
    <property type="match status" value="1"/>
</dbReference>
<dbReference type="InterPro" id="IPR013520">
    <property type="entry name" value="Ribonucl_H"/>
</dbReference>
<dbReference type="NCBIfam" id="TIGR00573">
    <property type="entry name" value="dnaq"/>
    <property type="match status" value="1"/>
</dbReference>
<dbReference type="Proteomes" id="UP000198670">
    <property type="component" value="Unassembled WGS sequence"/>
</dbReference>
<dbReference type="EMBL" id="FOQO01000011">
    <property type="protein sequence ID" value="SFJ60661.1"/>
    <property type="molecule type" value="Genomic_DNA"/>
</dbReference>
<comment type="function">
    <text evidence="1">DNA polymerase III is a complex, multichain enzyme responsible for most of the replicative synthesis in bacteria. The epsilon subunit contain the editing function and is a proofreading 3'-5' exonuclease.</text>
</comment>
<dbReference type="GO" id="GO:0008408">
    <property type="term" value="F:3'-5' exonuclease activity"/>
    <property type="evidence" value="ECO:0007669"/>
    <property type="project" value="TreeGrafter"/>
</dbReference>
<gene>
    <name evidence="4" type="ORF">SAMN05444682_111132</name>
</gene>
<evidence type="ECO:0000256" key="2">
    <source>
        <dbReference type="ARBA" id="ARBA00026073"/>
    </source>
</evidence>
<dbReference type="InterPro" id="IPR035901">
    <property type="entry name" value="GIY-YIG_endonuc_sf"/>
</dbReference>
<evidence type="ECO:0000313" key="4">
    <source>
        <dbReference type="EMBL" id="SFJ60661.1"/>
    </source>
</evidence>
<dbReference type="AlphaFoldDB" id="A0A1I3SSV2"/>
<feature type="domain" description="GIY-YIG" evidence="3">
    <location>
        <begin position="204"/>
        <end position="282"/>
    </location>
</feature>
<protein>
    <submittedName>
        <fullName evidence="4">DNA polymerase-3 subunit epsilon</fullName>
    </submittedName>
</protein>
<dbReference type="GO" id="GO:0005829">
    <property type="term" value="C:cytosol"/>
    <property type="evidence" value="ECO:0007669"/>
    <property type="project" value="TreeGrafter"/>
</dbReference>
<dbReference type="STRING" id="1477437.SAMN05444682_111132"/>
<dbReference type="InterPro" id="IPR000305">
    <property type="entry name" value="GIY-YIG_endonuc"/>
</dbReference>
<dbReference type="SUPFAM" id="SSF53098">
    <property type="entry name" value="Ribonuclease H-like"/>
    <property type="match status" value="1"/>
</dbReference>
<evidence type="ECO:0000259" key="3">
    <source>
        <dbReference type="PROSITE" id="PS50164"/>
    </source>
</evidence>
<reference evidence="4 5" key="1">
    <citation type="submission" date="2016-10" db="EMBL/GenBank/DDBJ databases">
        <authorList>
            <person name="de Groot N.N."/>
        </authorList>
    </citation>
    <scope>NUCLEOTIDE SEQUENCE [LARGE SCALE GENOMIC DNA]</scope>
    <source>
        <strain evidence="4 5">RK1</strain>
    </source>
</reference>
<dbReference type="SMART" id="SM00465">
    <property type="entry name" value="GIYc"/>
    <property type="match status" value="1"/>
</dbReference>
<dbReference type="InterPro" id="IPR047296">
    <property type="entry name" value="GIY-YIG_UvrC_Cho"/>
</dbReference>
<organism evidence="4 5">
    <name type="scientific">Parapedobacter indicus</name>
    <dbReference type="NCBI Taxonomy" id="1477437"/>
    <lineage>
        <taxon>Bacteria</taxon>
        <taxon>Pseudomonadati</taxon>
        <taxon>Bacteroidota</taxon>
        <taxon>Sphingobacteriia</taxon>
        <taxon>Sphingobacteriales</taxon>
        <taxon>Sphingobacteriaceae</taxon>
        <taxon>Parapedobacter</taxon>
    </lineage>
</organism>